<protein>
    <recommendedName>
        <fullName evidence="3">SurA N-terminal domain-containing protein</fullName>
    </recommendedName>
</protein>
<evidence type="ECO:0000313" key="2">
    <source>
        <dbReference type="Proteomes" id="UP000526734"/>
    </source>
</evidence>
<keyword evidence="2" id="KW-1185">Reference proteome</keyword>
<dbReference type="AlphaFoldDB" id="A0A7W3VSX9"/>
<dbReference type="SUPFAM" id="SSF109998">
    <property type="entry name" value="Triger factor/SurA peptide-binding domain-like"/>
    <property type="match status" value="1"/>
</dbReference>
<comment type="caution">
    <text evidence="1">The sequence shown here is derived from an EMBL/GenBank/DDBJ whole genome shotgun (WGS) entry which is preliminary data.</text>
</comment>
<proteinExistence type="predicted"/>
<reference evidence="1 2" key="1">
    <citation type="submission" date="2020-08" db="EMBL/GenBank/DDBJ databases">
        <title>Amycolatopsis sp. nov. DR6-1 isolated from Dendrobium heterocarpum.</title>
        <authorList>
            <person name="Tedsree N."/>
            <person name="Kuncharoen N."/>
            <person name="Likhitwitayawuid K."/>
            <person name="Tanasupawat S."/>
        </authorList>
    </citation>
    <scope>NUCLEOTIDE SEQUENCE [LARGE SCALE GENOMIC DNA]</scope>
    <source>
        <strain evidence="1 2">DR6-1</strain>
    </source>
</reference>
<dbReference type="Proteomes" id="UP000526734">
    <property type="component" value="Unassembled WGS sequence"/>
</dbReference>
<evidence type="ECO:0008006" key="3">
    <source>
        <dbReference type="Google" id="ProtNLM"/>
    </source>
</evidence>
<sequence length="352" mass="37443">MPRWCCVSRPCERVGPVMRIMGRRRALGAVLAGAFLLAGCGTGPSQVGMAAVVDGQVTTIDQVQALLDRAVQEQPYARQLASRHQLDLVGREIVRQTLLHEVVVKAAQKEGISVDEATVSEAMQQDPLASPVPESVTQDQSAAVTQLVWRLRDHREAVTDQYLQQRIALKYLPTLSVNFDYTSIGAPTSESQAPSIDPKAARSQAIAKAEEYASDPGKIQADIQSGTQGNVGQQAPALSSPQDAATVLFGVPANTAIAFQPNPASAPTWWVTAVVRKRTTDAKVATDQVQQPTAAQLGAIGVRMLQPYVGNVDFKINPRYGVWDAVGMNLAPSAAEVTGVAVPLHGGAPAQQ</sequence>
<name>A0A7W3VSX9_9PSEU</name>
<accession>A0A7W3VSX9</accession>
<evidence type="ECO:0000313" key="1">
    <source>
        <dbReference type="EMBL" id="MBB1152603.1"/>
    </source>
</evidence>
<gene>
    <name evidence="1" type="ORF">H4281_05635</name>
</gene>
<dbReference type="InterPro" id="IPR027304">
    <property type="entry name" value="Trigger_fact/SurA_dom_sf"/>
</dbReference>
<dbReference type="EMBL" id="JACGZW010000002">
    <property type="protein sequence ID" value="MBB1152603.1"/>
    <property type="molecule type" value="Genomic_DNA"/>
</dbReference>
<organism evidence="1 2">
    <name type="scientific">Amycolatopsis dendrobii</name>
    <dbReference type="NCBI Taxonomy" id="2760662"/>
    <lineage>
        <taxon>Bacteria</taxon>
        <taxon>Bacillati</taxon>
        <taxon>Actinomycetota</taxon>
        <taxon>Actinomycetes</taxon>
        <taxon>Pseudonocardiales</taxon>
        <taxon>Pseudonocardiaceae</taxon>
        <taxon>Amycolatopsis</taxon>
    </lineage>
</organism>